<sequence>MTTQQEICVKHVHNGQGHVRIIQYNTSITCLSILQPIVPSLVNKTPRYLNSITWVSNSLPTWREQYTVFRQRTMASNLEVLTLIPTASHSAATPVRTGGHGLMKPREPHHLLKKQGFPTPTLSSPQATAVLSGQRAPCEALTLH</sequence>
<proteinExistence type="predicted"/>
<protein>
    <submittedName>
        <fullName evidence="1">Uncharacterized protein</fullName>
    </submittedName>
</protein>
<name>A0A9N7YW76_PLEPL</name>
<organism evidence="1 2">
    <name type="scientific">Pleuronectes platessa</name>
    <name type="common">European plaice</name>
    <dbReference type="NCBI Taxonomy" id="8262"/>
    <lineage>
        <taxon>Eukaryota</taxon>
        <taxon>Metazoa</taxon>
        <taxon>Chordata</taxon>
        <taxon>Craniata</taxon>
        <taxon>Vertebrata</taxon>
        <taxon>Euteleostomi</taxon>
        <taxon>Actinopterygii</taxon>
        <taxon>Neopterygii</taxon>
        <taxon>Teleostei</taxon>
        <taxon>Neoteleostei</taxon>
        <taxon>Acanthomorphata</taxon>
        <taxon>Carangaria</taxon>
        <taxon>Pleuronectiformes</taxon>
        <taxon>Pleuronectoidei</taxon>
        <taxon>Pleuronectidae</taxon>
        <taxon>Pleuronectes</taxon>
    </lineage>
</organism>
<evidence type="ECO:0000313" key="2">
    <source>
        <dbReference type="Proteomes" id="UP001153269"/>
    </source>
</evidence>
<accession>A0A9N7YW76</accession>
<dbReference type="Proteomes" id="UP001153269">
    <property type="component" value="Unassembled WGS sequence"/>
</dbReference>
<dbReference type="EMBL" id="CADEAL010002380">
    <property type="protein sequence ID" value="CAB1440020.1"/>
    <property type="molecule type" value="Genomic_DNA"/>
</dbReference>
<evidence type="ECO:0000313" key="1">
    <source>
        <dbReference type="EMBL" id="CAB1440020.1"/>
    </source>
</evidence>
<gene>
    <name evidence="1" type="ORF">PLEPLA_LOCUS27786</name>
</gene>
<dbReference type="AlphaFoldDB" id="A0A9N7YW76"/>
<comment type="caution">
    <text evidence="1">The sequence shown here is derived from an EMBL/GenBank/DDBJ whole genome shotgun (WGS) entry which is preliminary data.</text>
</comment>
<keyword evidence="2" id="KW-1185">Reference proteome</keyword>
<reference evidence="1" key="1">
    <citation type="submission" date="2020-03" db="EMBL/GenBank/DDBJ databases">
        <authorList>
            <person name="Weist P."/>
        </authorList>
    </citation>
    <scope>NUCLEOTIDE SEQUENCE</scope>
</reference>